<dbReference type="GO" id="GO:0003723">
    <property type="term" value="F:RNA binding"/>
    <property type="evidence" value="ECO:0007669"/>
    <property type="project" value="InterPro"/>
</dbReference>
<dbReference type="InterPro" id="IPR003165">
    <property type="entry name" value="Piwi"/>
</dbReference>
<proteinExistence type="evidence at transcript level"/>
<dbReference type="InterPro" id="IPR014811">
    <property type="entry name" value="ArgoL1"/>
</dbReference>
<dbReference type="Gene3D" id="3.40.50.2300">
    <property type="match status" value="1"/>
</dbReference>
<dbReference type="PROSITE" id="PS50821">
    <property type="entry name" value="PAZ"/>
    <property type="match status" value="1"/>
</dbReference>
<dbReference type="Pfam" id="PF02171">
    <property type="entry name" value="Piwi"/>
    <property type="match status" value="1"/>
</dbReference>
<dbReference type="SMART" id="SM01163">
    <property type="entry name" value="DUF1785"/>
    <property type="match status" value="1"/>
</dbReference>
<feature type="region of interest" description="Disordered" evidence="2">
    <location>
        <begin position="34"/>
        <end position="128"/>
    </location>
</feature>
<dbReference type="Gene3D" id="3.30.420.10">
    <property type="entry name" value="Ribonuclease H-like superfamily/Ribonuclease H"/>
    <property type="match status" value="1"/>
</dbReference>
<dbReference type="InterPro" id="IPR032474">
    <property type="entry name" value="Argonaute_N"/>
</dbReference>
<dbReference type="AlphaFoldDB" id="L7MD00"/>
<dbReference type="Pfam" id="PF02170">
    <property type="entry name" value="PAZ"/>
    <property type="match status" value="1"/>
</dbReference>
<dbReference type="CDD" id="cd02846">
    <property type="entry name" value="PAZ_argonaute_like"/>
    <property type="match status" value="1"/>
</dbReference>
<feature type="region of interest" description="Disordered" evidence="2">
    <location>
        <begin position="1"/>
        <end position="21"/>
    </location>
</feature>
<reference evidence="5" key="2">
    <citation type="journal article" date="2015" name="J. Proteomics">
        <title>Sexual differences in the sialomes of the zebra tick, Rhipicephalus pulchellus.</title>
        <authorList>
            <person name="Tan A.W."/>
            <person name="Francischetti I.M."/>
            <person name="Slovak M."/>
            <person name="Kini R.M."/>
            <person name="Ribeiro J.M."/>
        </authorList>
    </citation>
    <scope>NUCLEOTIDE SEQUENCE</scope>
    <source>
        <tissue evidence="5">Salivary gland</tissue>
    </source>
</reference>
<evidence type="ECO:0000256" key="1">
    <source>
        <dbReference type="RuleBase" id="RU361178"/>
    </source>
</evidence>
<dbReference type="Pfam" id="PF16486">
    <property type="entry name" value="ArgoN"/>
    <property type="match status" value="1"/>
</dbReference>
<name>L7MD00_RHIPC</name>
<evidence type="ECO:0000259" key="3">
    <source>
        <dbReference type="PROSITE" id="PS50821"/>
    </source>
</evidence>
<dbReference type="CDD" id="cd04657">
    <property type="entry name" value="Piwi_ago-like"/>
    <property type="match status" value="1"/>
</dbReference>
<evidence type="ECO:0000256" key="2">
    <source>
        <dbReference type="SAM" id="MobiDB-lite"/>
    </source>
</evidence>
<dbReference type="InterPro" id="IPR003100">
    <property type="entry name" value="PAZ_dom"/>
</dbReference>
<feature type="domain" description="Piwi" evidence="4">
    <location>
        <begin position="665"/>
        <end position="974"/>
    </location>
</feature>
<evidence type="ECO:0008006" key="6">
    <source>
        <dbReference type="Google" id="ProtNLM"/>
    </source>
</evidence>
<dbReference type="Pfam" id="PF16487">
    <property type="entry name" value="ArgoMid"/>
    <property type="match status" value="1"/>
</dbReference>
<feature type="compositionally biased region" description="Low complexity" evidence="2">
    <location>
        <begin position="102"/>
        <end position="112"/>
    </location>
</feature>
<dbReference type="Pfam" id="PF16488">
    <property type="entry name" value="ArgoL2"/>
    <property type="match status" value="1"/>
</dbReference>
<evidence type="ECO:0000259" key="4">
    <source>
        <dbReference type="PROSITE" id="PS50822"/>
    </source>
</evidence>
<feature type="domain" description="PAZ" evidence="3">
    <location>
        <begin position="389"/>
        <end position="501"/>
    </location>
</feature>
<dbReference type="InterPro" id="IPR032472">
    <property type="entry name" value="ArgoL2"/>
</dbReference>
<dbReference type="SUPFAM" id="SSF53098">
    <property type="entry name" value="Ribonuclease H-like"/>
    <property type="match status" value="1"/>
</dbReference>
<dbReference type="Gene3D" id="2.170.260.10">
    <property type="entry name" value="paz domain"/>
    <property type="match status" value="1"/>
</dbReference>
<dbReference type="GO" id="GO:0034587">
    <property type="term" value="P:piRNA processing"/>
    <property type="evidence" value="ECO:0007669"/>
    <property type="project" value="UniProtKB-ARBA"/>
</dbReference>
<dbReference type="InterPro" id="IPR045246">
    <property type="entry name" value="Piwi_ago-like"/>
</dbReference>
<comment type="similarity">
    <text evidence="1">Belongs to the argonaute family.</text>
</comment>
<organism evidence="5">
    <name type="scientific">Rhipicephalus pulchellus</name>
    <name type="common">Yellow backed tick</name>
    <name type="synonym">Dermacentor pulchellus</name>
    <dbReference type="NCBI Taxonomy" id="72859"/>
    <lineage>
        <taxon>Eukaryota</taxon>
        <taxon>Metazoa</taxon>
        <taxon>Ecdysozoa</taxon>
        <taxon>Arthropoda</taxon>
        <taxon>Chelicerata</taxon>
        <taxon>Arachnida</taxon>
        <taxon>Acari</taxon>
        <taxon>Parasitiformes</taxon>
        <taxon>Ixodida</taxon>
        <taxon>Ixodoidea</taxon>
        <taxon>Ixodidae</taxon>
        <taxon>Rhipicephalinae</taxon>
        <taxon>Rhipicephalus</taxon>
        <taxon>Rhipicephalus</taxon>
    </lineage>
</organism>
<dbReference type="Pfam" id="PF08699">
    <property type="entry name" value="ArgoL1"/>
    <property type="match status" value="1"/>
</dbReference>
<accession>L7MD00</accession>
<feature type="non-terminal residue" evidence="5">
    <location>
        <position position="1"/>
    </location>
</feature>
<feature type="compositionally biased region" description="Basic and acidic residues" evidence="2">
    <location>
        <begin position="83"/>
        <end position="101"/>
    </location>
</feature>
<dbReference type="PANTHER" id="PTHR22891">
    <property type="entry name" value="EUKARYOTIC TRANSLATION INITIATION FACTOR 2C"/>
    <property type="match status" value="1"/>
</dbReference>
<sequence>ALRKSSNEVDPPSEARRDSVSNVVLVNKRAASLRRVSAAYIMQRGGKRGRGGPGRGPARGRGRGRGDENRDTSFAQAMQQRQAEQEQRQAEEQQKQAEEQQRLAQQQQQKAQRGGGAPRGRAKQATAAAAAAAAREVAEPAGAAASGEPLDMGAVKKALPPETAIVRRRTPFPQRPKHGDLGRTINLVANHFEIVLPHGDVYHYDVTIISPSKKEEEKAPDRKKLRCLSTRVNRLVIQNLVAKYKGELNKCLPAFDGRKNLYTRKRLPFNERTFMVPFQEGDRETQFAVTIQYAATVNLDALHAVYDRTVRVVPQEVIQALDIIMRHGPCVTLTPVGRSIFMPPQPGENCSLGGGHEVWFGYYTSVRPAQWKPLLNVDRSATAFYECIPVVEFMSKLLSEAPESLKKLSASHCMKLSKELKDVKVRVLHLSYPRKYKVAKVTQLSAQELKFDLDGGVKTTVAEYFRQKYPKYMRYPHLPCIQAGTPTRPVYLPLEACHIVEGQPYRKKLSETMTSEMIKRTALPPRQRFDSIQNSVKDLVKKSQPYLDEFGIVVNTEPTKLQGRVLNPPNLVFGGQQTLLPKDGVWDLRNSRLLSAMPIDKWALLGVNCRLDMRAVSYMVDMFKQVGGKLGMAVKDPLEVNSIYTDRKPIVNVLEDLKQRLNVDLVIVVLGRQASYADIKEAAEVKLGIRTQCIKELNMTRKCNPPLITNLCLKINAKLGGTNNGLLAAEKPEIFKQPVIIIGADVTHPAPGDRVKPSIAACVGSMDPIPARYRASIRVQIQMEEAVARVEIIEDLKEMVKDLLKAFYHETRQKPFRIVFYRDGVSEGQFAAVRDEELSAIRKACLELSPDGSYKPPVTFIVVQKRHHTRFMPANDREGVGRAKNIPPGTTVDTIVTHPVDFDFFLCSHAGIQGTSKPAHYYVVHDDSNFTSNDLQKLSYYLCHTYARCARSVSIPAPVYYAHLAAFRAKEHIASACNISSASSIGSSGSDTVSTEQYVSAVRVTEAMQRNMYFV</sequence>
<evidence type="ECO:0000313" key="5">
    <source>
        <dbReference type="EMBL" id="JAA61702.1"/>
    </source>
</evidence>
<dbReference type="InterPro" id="IPR036397">
    <property type="entry name" value="RNaseH_sf"/>
</dbReference>
<dbReference type="PROSITE" id="PS50822">
    <property type="entry name" value="PIWI"/>
    <property type="match status" value="1"/>
</dbReference>
<reference evidence="5" key="1">
    <citation type="submission" date="2012-11" db="EMBL/GenBank/DDBJ databases">
        <authorList>
            <person name="Lucero-Rivera Y.E."/>
            <person name="Tovar-Ramirez D."/>
        </authorList>
    </citation>
    <scope>NUCLEOTIDE SEQUENCE</scope>
    <source>
        <tissue evidence="5">Salivary gland</tissue>
    </source>
</reference>
<dbReference type="InterPro" id="IPR012337">
    <property type="entry name" value="RNaseH-like_sf"/>
</dbReference>
<dbReference type="SMART" id="SM00950">
    <property type="entry name" value="Piwi"/>
    <property type="match status" value="1"/>
</dbReference>
<dbReference type="InterPro" id="IPR032473">
    <property type="entry name" value="Argonaute_Mid_dom"/>
</dbReference>
<dbReference type="SUPFAM" id="SSF101690">
    <property type="entry name" value="PAZ domain"/>
    <property type="match status" value="1"/>
</dbReference>
<dbReference type="SMART" id="SM00949">
    <property type="entry name" value="PAZ"/>
    <property type="match status" value="1"/>
</dbReference>
<dbReference type="InterPro" id="IPR036085">
    <property type="entry name" value="PAZ_dom_sf"/>
</dbReference>
<dbReference type="EMBL" id="GACK01003332">
    <property type="protein sequence ID" value="JAA61702.1"/>
    <property type="molecule type" value="mRNA"/>
</dbReference>
<protein>
    <recommendedName>
        <fullName evidence="6">Translation initiation factor 2c</fullName>
    </recommendedName>
</protein>